<gene>
    <name evidence="2" type="ORF">GDO78_001208</name>
</gene>
<dbReference type="Proteomes" id="UP000770717">
    <property type="component" value="Unassembled WGS sequence"/>
</dbReference>
<evidence type="ECO:0000313" key="3">
    <source>
        <dbReference type="Proteomes" id="UP000770717"/>
    </source>
</evidence>
<organism evidence="2 3">
    <name type="scientific">Eleutherodactylus coqui</name>
    <name type="common">Puerto Rican coqui</name>
    <dbReference type="NCBI Taxonomy" id="57060"/>
    <lineage>
        <taxon>Eukaryota</taxon>
        <taxon>Metazoa</taxon>
        <taxon>Chordata</taxon>
        <taxon>Craniata</taxon>
        <taxon>Vertebrata</taxon>
        <taxon>Euteleostomi</taxon>
        <taxon>Amphibia</taxon>
        <taxon>Batrachia</taxon>
        <taxon>Anura</taxon>
        <taxon>Neobatrachia</taxon>
        <taxon>Hyloidea</taxon>
        <taxon>Eleutherodactylidae</taxon>
        <taxon>Eleutherodactylinae</taxon>
        <taxon>Eleutherodactylus</taxon>
        <taxon>Eleutherodactylus</taxon>
    </lineage>
</organism>
<keyword evidence="3" id="KW-1185">Reference proteome</keyword>
<evidence type="ECO:0008006" key="4">
    <source>
        <dbReference type="Google" id="ProtNLM"/>
    </source>
</evidence>
<dbReference type="AlphaFoldDB" id="A0A8J6FUZ5"/>
<dbReference type="OrthoDB" id="9946974at2759"/>
<name>A0A8J6FUZ5_ELECQ</name>
<protein>
    <recommendedName>
        <fullName evidence="4">Aurora kinase A and ninein-interacting protein</fullName>
    </recommendedName>
</protein>
<feature type="compositionally biased region" description="Polar residues" evidence="1">
    <location>
        <begin position="209"/>
        <end position="219"/>
    </location>
</feature>
<proteinExistence type="predicted"/>
<sequence>MKSRKGVRPLPQPEECGVWLDASQMKRRSQQVEGSLGMYGGYSSPTEKSRAAVLYLKPRLRVAYYPFQPQFSGAAHSAGWNRHHVTTQRARGLLKQPCTTPYSRRALHTTLKGVVPRRNGRQSTDSVLVEFTQTKSPQPYTKQTSMYSFFSPAGNKNKQSCITDNTLIQEASPEFVGNNEQEAPKVMKPSPTGPSVCLSQTYIDCEPTANQESASSCKTPRNAEKLGSSGGAEDYDWVLDKRHNRDGGFIRASIYRSQEKSLNPPPNYWATGFGSKHQNNLSDSPISKSPDKKCSTEDLLPSCQFEDQLFTQDTQGNRVICHRFMKERGKTAYPAVPLQDKTNVTWKARSPMKEPLHYLCEEESLQNMFTQNSEGNLVIKH</sequence>
<evidence type="ECO:0000313" key="2">
    <source>
        <dbReference type="EMBL" id="KAG9493170.1"/>
    </source>
</evidence>
<dbReference type="EMBL" id="WNTK01000001">
    <property type="protein sequence ID" value="KAG9493170.1"/>
    <property type="molecule type" value="Genomic_DNA"/>
</dbReference>
<feature type="region of interest" description="Disordered" evidence="1">
    <location>
        <begin position="209"/>
        <end position="234"/>
    </location>
</feature>
<evidence type="ECO:0000256" key="1">
    <source>
        <dbReference type="SAM" id="MobiDB-lite"/>
    </source>
</evidence>
<accession>A0A8J6FUZ5</accession>
<comment type="caution">
    <text evidence="2">The sequence shown here is derived from an EMBL/GenBank/DDBJ whole genome shotgun (WGS) entry which is preliminary data.</text>
</comment>
<reference evidence="2" key="1">
    <citation type="thesis" date="2020" institute="ProQuest LLC" country="789 East Eisenhower Parkway, Ann Arbor, MI, USA">
        <title>Comparative Genomics and Chromosome Evolution.</title>
        <authorList>
            <person name="Mudd A.B."/>
        </authorList>
    </citation>
    <scope>NUCLEOTIDE SEQUENCE</scope>
    <source>
        <strain evidence="2">HN-11 Male</strain>
        <tissue evidence="2">Kidney and liver</tissue>
    </source>
</reference>